<accession>A0A7T0LK88</accession>
<dbReference type="Proteomes" id="UP000594637">
    <property type="component" value="Chromosome"/>
</dbReference>
<dbReference type="InterPro" id="IPR050330">
    <property type="entry name" value="Bact_OuterMem_StrucFunc"/>
</dbReference>
<feature type="region of interest" description="Disordered" evidence="5">
    <location>
        <begin position="37"/>
        <end position="63"/>
    </location>
</feature>
<dbReference type="Gene3D" id="3.30.1330.60">
    <property type="entry name" value="OmpA-like domain"/>
    <property type="match status" value="1"/>
</dbReference>
<keyword evidence="9" id="KW-1185">Reference proteome</keyword>
<feature type="region of interest" description="Disordered" evidence="5">
    <location>
        <begin position="374"/>
        <end position="400"/>
    </location>
</feature>
<name>A0A7T0LK88_9ACTO</name>
<feature type="chain" id="PRO_5038627640" evidence="6">
    <location>
        <begin position="29"/>
        <end position="412"/>
    </location>
</feature>
<dbReference type="CDD" id="cd07185">
    <property type="entry name" value="OmpA_C-like"/>
    <property type="match status" value="1"/>
</dbReference>
<keyword evidence="6" id="KW-0732">Signal</keyword>
<dbReference type="KEGG" id="arep:ID810_11375"/>
<feature type="domain" description="OmpA-like" evidence="7">
    <location>
        <begin position="291"/>
        <end position="412"/>
    </location>
</feature>
<dbReference type="EMBL" id="CP063989">
    <property type="protein sequence ID" value="QPL05296.1"/>
    <property type="molecule type" value="Genomic_DNA"/>
</dbReference>
<comment type="subcellular location">
    <subcellularLocation>
        <location evidence="1">Cell outer membrane</location>
    </subcellularLocation>
</comment>
<sequence>MNRMSPAVLARRGAVLCGAVGLSLTLVACGTTADTTSAAPAAQTTVAPASSRPSPSASAPADSSFAVPGYQVGEIPPVPLFTLPDLGLLTASTGRFTPNLTTSLTSRPGITVSPARCDEQGVLAGGSTVIGGDGSVAVSDASSSVVNNGDGSGSYSDASTSIINNGDGSGSYSDAAVSIVVNGDGSGSYSDAAVSVVVNGDGSGSYSDASTSIVVSGDGSGGYSDASTSIINNGDGTGTYSDAGLRITNNGDGTAHVVSVTGSITVEAAPLPKVPDVGRFPSIDAVQPVEACGTVITLSDGVLFDFGSSEVRPEAATTLTELVQVLNEAGAPQAHVYGHTDSVSDDAFNQTLSEQRAQAVVEALIGSGATASLDAQGFGETRPVAPNENPDGSDNPAGRQLNRRVEIYIPVF</sequence>
<dbReference type="InterPro" id="IPR006664">
    <property type="entry name" value="OMP_bac"/>
</dbReference>
<dbReference type="PANTHER" id="PTHR30329">
    <property type="entry name" value="STATOR ELEMENT OF FLAGELLAR MOTOR COMPLEX"/>
    <property type="match status" value="1"/>
</dbReference>
<evidence type="ECO:0000256" key="3">
    <source>
        <dbReference type="ARBA" id="ARBA00023237"/>
    </source>
</evidence>
<protein>
    <submittedName>
        <fullName evidence="8">OmpA family protein</fullName>
    </submittedName>
</protein>
<dbReference type="PROSITE" id="PS51257">
    <property type="entry name" value="PROKAR_LIPOPROTEIN"/>
    <property type="match status" value="1"/>
</dbReference>
<dbReference type="PROSITE" id="PS51123">
    <property type="entry name" value="OMPA_2"/>
    <property type="match status" value="1"/>
</dbReference>
<reference evidence="8 9" key="1">
    <citation type="submission" date="2020-11" db="EMBL/GenBank/DDBJ databases">
        <title>Actinomyces sp. ZJ750.</title>
        <authorList>
            <person name="Zhou J."/>
        </authorList>
    </citation>
    <scope>NUCLEOTIDE SEQUENCE [LARGE SCALE GENOMIC DNA]</scope>
    <source>
        <strain evidence="8 9">ZJ750</strain>
    </source>
</reference>
<evidence type="ECO:0000256" key="1">
    <source>
        <dbReference type="ARBA" id="ARBA00004442"/>
    </source>
</evidence>
<evidence type="ECO:0000256" key="4">
    <source>
        <dbReference type="PROSITE-ProRule" id="PRU00473"/>
    </source>
</evidence>
<dbReference type="PANTHER" id="PTHR30329:SF21">
    <property type="entry name" value="LIPOPROTEIN YIAD-RELATED"/>
    <property type="match status" value="1"/>
</dbReference>
<dbReference type="AlphaFoldDB" id="A0A7T0LK88"/>
<dbReference type="PRINTS" id="PR01021">
    <property type="entry name" value="OMPADOMAIN"/>
</dbReference>
<evidence type="ECO:0000256" key="5">
    <source>
        <dbReference type="SAM" id="MobiDB-lite"/>
    </source>
</evidence>
<dbReference type="InterPro" id="IPR006665">
    <property type="entry name" value="OmpA-like"/>
</dbReference>
<dbReference type="Pfam" id="PF00691">
    <property type="entry name" value="OmpA"/>
    <property type="match status" value="1"/>
</dbReference>
<organism evidence="8 9">
    <name type="scientific">Actinomyces respiraculi</name>
    <dbReference type="NCBI Taxonomy" id="2744574"/>
    <lineage>
        <taxon>Bacteria</taxon>
        <taxon>Bacillati</taxon>
        <taxon>Actinomycetota</taxon>
        <taxon>Actinomycetes</taxon>
        <taxon>Actinomycetales</taxon>
        <taxon>Actinomycetaceae</taxon>
        <taxon>Actinomyces</taxon>
    </lineage>
</organism>
<dbReference type="SUPFAM" id="SSF103088">
    <property type="entry name" value="OmpA-like"/>
    <property type="match status" value="1"/>
</dbReference>
<evidence type="ECO:0000313" key="9">
    <source>
        <dbReference type="Proteomes" id="UP000594637"/>
    </source>
</evidence>
<evidence type="ECO:0000259" key="7">
    <source>
        <dbReference type="PROSITE" id="PS51123"/>
    </source>
</evidence>
<proteinExistence type="predicted"/>
<keyword evidence="3" id="KW-0998">Cell outer membrane</keyword>
<evidence type="ECO:0000313" key="8">
    <source>
        <dbReference type="EMBL" id="QPL05296.1"/>
    </source>
</evidence>
<dbReference type="InterPro" id="IPR036737">
    <property type="entry name" value="OmpA-like_sf"/>
</dbReference>
<evidence type="ECO:0000256" key="2">
    <source>
        <dbReference type="ARBA" id="ARBA00023136"/>
    </source>
</evidence>
<evidence type="ECO:0000256" key="6">
    <source>
        <dbReference type="SAM" id="SignalP"/>
    </source>
</evidence>
<dbReference type="GO" id="GO:0009279">
    <property type="term" value="C:cell outer membrane"/>
    <property type="evidence" value="ECO:0007669"/>
    <property type="project" value="UniProtKB-SubCell"/>
</dbReference>
<gene>
    <name evidence="8" type="ORF">ID810_11375</name>
</gene>
<feature type="signal peptide" evidence="6">
    <location>
        <begin position="1"/>
        <end position="28"/>
    </location>
</feature>
<keyword evidence="2 4" id="KW-0472">Membrane</keyword>